<keyword evidence="3" id="KW-1185">Reference proteome</keyword>
<dbReference type="SUPFAM" id="SSF52833">
    <property type="entry name" value="Thioredoxin-like"/>
    <property type="match status" value="1"/>
</dbReference>
<dbReference type="Pfam" id="PF03190">
    <property type="entry name" value="Thioredox_DsbH"/>
    <property type="match status" value="1"/>
</dbReference>
<comment type="caution">
    <text evidence="2">The sequence shown here is derived from an EMBL/GenBank/DDBJ whole genome shotgun (WGS) entry which is preliminary data.</text>
</comment>
<dbReference type="PANTHER" id="PTHR42899:SF1">
    <property type="entry name" value="SPERMATOGENESIS-ASSOCIATED PROTEIN 20"/>
    <property type="match status" value="1"/>
</dbReference>
<proteinExistence type="predicted"/>
<evidence type="ECO:0000313" key="2">
    <source>
        <dbReference type="EMBL" id="GAA4359814.1"/>
    </source>
</evidence>
<name>A0ABP8IIY7_9GAMM</name>
<dbReference type="InterPro" id="IPR024705">
    <property type="entry name" value="Ssp411"/>
</dbReference>
<dbReference type="Gene3D" id="3.40.30.10">
    <property type="entry name" value="Glutaredoxin"/>
    <property type="match status" value="1"/>
</dbReference>
<feature type="domain" description="Spermatogenesis-associated protein 20-like TRX" evidence="1">
    <location>
        <begin position="3"/>
        <end position="165"/>
    </location>
</feature>
<dbReference type="InterPro" id="IPR008928">
    <property type="entry name" value="6-hairpin_glycosidase_sf"/>
</dbReference>
<reference evidence="3" key="1">
    <citation type="journal article" date="2019" name="Int. J. Syst. Evol. Microbiol.">
        <title>The Global Catalogue of Microorganisms (GCM) 10K type strain sequencing project: providing services to taxonomists for standard genome sequencing and annotation.</title>
        <authorList>
            <consortium name="The Broad Institute Genomics Platform"/>
            <consortium name="The Broad Institute Genome Sequencing Center for Infectious Disease"/>
            <person name="Wu L."/>
            <person name="Ma J."/>
        </authorList>
    </citation>
    <scope>NUCLEOTIDE SEQUENCE [LARGE SCALE GENOMIC DNA]</scope>
    <source>
        <strain evidence="3">JCM 17728</strain>
    </source>
</reference>
<dbReference type="CDD" id="cd02955">
    <property type="entry name" value="SSP411"/>
    <property type="match status" value="1"/>
</dbReference>
<sequence length="688" mass="78898">MRNTLSEASSPYLQQHKDNPVHWQQWSDEVLAMAKQLDKPILLSVGYSSCHWCHVMAHESFEDDEIAAVMNDLFINIKLDREERPDLDKTYQLAHQLLNRQAGGWPLTAVLDPKTLVPFFSGTYFPKQPRYGLPAFTELLTNISTVFKQRRDEITEQNGRLSDALKTVASGGAEEKGEVDSLARELAESIIERHDSRYGGMEGAPKFPQPAVWHAALHLTQSKELIAVTAEQLEQVVRRSLDGFSRYGLFDHLAGGFFRYCVDERWEIPHFEKMLYDNGQLLSLLSEAGHYFADGDLMQSVDLTIGWLQEQMLSPEGGYYSALDADSLDAEGRSREGAYYCWDAKEMEFLDEQEQRFAKAYYGLDEAANFEGEWHLVTRKPWREIADVLDIHQKQAPILMESARQQLKMVRDKRELPFRDDKVITSWNALTLQGLLLAKKAGSKAVSEERVNECLNFLHEKVWRDSKLTACFKDGQAYQDGFLDDYGYLAKALLLRLSDRFDQQHWQWLMLLCQSLWEQFADQQQGGFYFTASEQEVVITRHKSWSDDAMPSSSAQALEALWVVAEMTNNTEWLTFVEKSLKQASVEAKQAPLQYPSVIRLLEVWSQGLELWVIRGESFELPSWQEYLSTGLKPGCWVFGVEHGVNDVSLESKFPATDGMAAYCCRERQCFPALNDFEALKRFVEKQV</sequence>
<dbReference type="EMBL" id="BAABFV010000001">
    <property type="protein sequence ID" value="GAA4359814.1"/>
    <property type="molecule type" value="Genomic_DNA"/>
</dbReference>
<dbReference type="InterPro" id="IPR036249">
    <property type="entry name" value="Thioredoxin-like_sf"/>
</dbReference>
<dbReference type="SUPFAM" id="SSF48208">
    <property type="entry name" value="Six-hairpin glycosidases"/>
    <property type="match status" value="1"/>
</dbReference>
<organism evidence="2 3">
    <name type="scientific">Kangiella marina</name>
    <dbReference type="NCBI Taxonomy" id="1079178"/>
    <lineage>
        <taxon>Bacteria</taxon>
        <taxon>Pseudomonadati</taxon>
        <taxon>Pseudomonadota</taxon>
        <taxon>Gammaproteobacteria</taxon>
        <taxon>Kangiellales</taxon>
        <taxon>Kangiellaceae</taxon>
        <taxon>Kangiella</taxon>
    </lineage>
</organism>
<dbReference type="Proteomes" id="UP001501011">
    <property type="component" value="Unassembled WGS sequence"/>
</dbReference>
<dbReference type="InterPro" id="IPR004879">
    <property type="entry name" value="Ssp411-like_TRX"/>
</dbReference>
<dbReference type="PIRSF" id="PIRSF006402">
    <property type="entry name" value="UCP006402_thioredoxin"/>
    <property type="match status" value="1"/>
</dbReference>
<dbReference type="RefSeq" id="WP_345292202.1">
    <property type="nucleotide sequence ID" value="NZ_BAABFV010000001.1"/>
</dbReference>
<evidence type="ECO:0000259" key="1">
    <source>
        <dbReference type="Pfam" id="PF03190"/>
    </source>
</evidence>
<dbReference type="PANTHER" id="PTHR42899">
    <property type="entry name" value="SPERMATOGENESIS-ASSOCIATED PROTEIN 20"/>
    <property type="match status" value="1"/>
</dbReference>
<protein>
    <submittedName>
        <fullName evidence="2">Thioredoxin domain-containing protein</fullName>
    </submittedName>
</protein>
<gene>
    <name evidence="2" type="ORF">GCM10023151_11020</name>
</gene>
<evidence type="ECO:0000313" key="3">
    <source>
        <dbReference type="Proteomes" id="UP001501011"/>
    </source>
</evidence>
<accession>A0ABP8IIY7</accession>